<dbReference type="InterPro" id="IPR013783">
    <property type="entry name" value="Ig-like_fold"/>
</dbReference>
<dbReference type="InterPro" id="IPR005181">
    <property type="entry name" value="SASA"/>
</dbReference>
<feature type="chain" id="PRO_5041983684" description="Sialate O-acetylesterase domain-containing protein" evidence="2">
    <location>
        <begin position="21"/>
        <end position="509"/>
    </location>
</feature>
<gene>
    <name evidence="4" type="ORF">JIN83_15760</name>
</gene>
<dbReference type="Gene3D" id="2.60.40.10">
    <property type="entry name" value="Immunoglobulins"/>
    <property type="match status" value="1"/>
</dbReference>
<dbReference type="RefSeq" id="WP_309491050.1">
    <property type="nucleotide sequence ID" value="NZ_JAENIG010000013.1"/>
</dbReference>
<evidence type="ECO:0000256" key="2">
    <source>
        <dbReference type="SAM" id="SignalP"/>
    </source>
</evidence>
<dbReference type="InterPro" id="IPR039329">
    <property type="entry name" value="SIAE"/>
</dbReference>
<dbReference type="GO" id="GO:0005975">
    <property type="term" value="P:carbohydrate metabolic process"/>
    <property type="evidence" value="ECO:0007669"/>
    <property type="project" value="TreeGrafter"/>
</dbReference>
<dbReference type="GO" id="GO:0001681">
    <property type="term" value="F:sialate O-acetylesterase activity"/>
    <property type="evidence" value="ECO:0007669"/>
    <property type="project" value="InterPro"/>
</dbReference>
<dbReference type="SUPFAM" id="SSF52266">
    <property type="entry name" value="SGNH hydrolase"/>
    <property type="match status" value="1"/>
</dbReference>
<dbReference type="Gene3D" id="3.40.50.1110">
    <property type="entry name" value="SGNH hydrolase"/>
    <property type="match status" value="1"/>
</dbReference>
<name>A0AAE2SEY3_9BACT</name>
<accession>A0AAE2SEY3</accession>
<evidence type="ECO:0000256" key="1">
    <source>
        <dbReference type="ARBA" id="ARBA00022801"/>
    </source>
</evidence>
<dbReference type="Pfam" id="PF03629">
    <property type="entry name" value="SASA"/>
    <property type="match status" value="1"/>
</dbReference>
<keyword evidence="2" id="KW-0732">Signal</keyword>
<keyword evidence="5" id="KW-1185">Reference proteome</keyword>
<dbReference type="PANTHER" id="PTHR22901">
    <property type="entry name" value="SIALATE O-ACETYLESTERASE"/>
    <property type="match status" value="1"/>
</dbReference>
<dbReference type="InterPro" id="IPR036514">
    <property type="entry name" value="SGNH_hydro_sf"/>
</dbReference>
<dbReference type="AlphaFoldDB" id="A0AAE2SEY3"/>
<organism evidence="4 5">
    <name type="scientific">Oceaniferula flava</name>
    <dbReference type="NCBI Taxonomy" id="2800421"/>
    <lineage>
        <taxon>Bacteria</taxon>
        <taxon>Pseudomonadati</taxon>
        <taxon>Verrucomicrobiota</taxon>
        <taxon>Verrucomicrobiia</taxon>
        <taxon>Verrucomicrobiales</taxon>
        <taxon>Verrucomicrobiaceae</taxon>
        <taxon>Oceaniferula</taxon>
    </lineage>
</organism>
<feature type="signal peptide" evidence="2">
    <location>
        <begin position="1"/>
        <end position="20"/>
    </location>
</feature>
<reference evidence="4" key="1">
    <citation type="submission" date="2021-01" db="EMBL/GenBank/DDBJ databases">
        <title>Modified the classification status of verrucomicrobia.</title>
        <authorList>
            <person name="Feng X."/>
        </authorList>
    </citation>
    <scope>NUCLEOTIDE SEQUENCE</scope>
    <source>
        <strain evidence="4">5K15</strain>
    </source>
</reference>
<dbReference type="EMBL" id="JAENIG010000013">
    <property type="protein sequence ID" value="MBK1856429.1"/>
    <property type="molecule type" value="Genomic_DNA"/>
</dbReference>
<evidence type="ECO:0000313" key="4">
    <source>
        <dbReference type="EMBL" id="MBK1856429.1"/>
    </source>
</evidence>
<dbReference type="Proteomes" id="UP000634206">
    <property type="component" value="Unassembled WGS sequence"/>
</dbReference>
<feature type="domain" description="Sialate O-acetylesterase" evidence="3">
    <location>
        <begin position="278"/>
        <end position="358"/>
    </location>
</feature>
<evidence type="ECO:0000259" key="3">
    <source>
        <dbReference type="Pfam" id="PF03629"/>
    </source>
</evidence>
<keyword evidence="1" id="KW-0378">Hydrolase</keyword>
<proteinExistence type="predicted"/>
<evidence type="ECO:0000313" key="5">
    <source>
        <dbReference type="Proteomes" id="UP000634206"/>
    </source>
</evidence>
<protein>
    <recommendedName>
        <fullName evidence="3">Sialate O-acetylesterase domain-containing protein</fullName>
    </recommendedName>
</protein>
<sequence length="509" mass="56527">MKQLILTLVLGVASALPTMANVSMPSFFSDGMVLQQQSNAKVWGWAKPNTQVSASFAGKKSTATTDKSGKWTITFDALKATTQGEELSITVGDETKVIKDVVVGEVWIASGQSNMEWSIQRLGGETADVQAKDDLLRVYVSRNVTSDQPVKDFPGKWLSTKPANTPKFTAVGYYYAKALREKLNVPVGIIECAWGGKRIEPFISDASMKQAKDLQYLVEAKANAIKRYSPEAAQKRQDQVIAKWKQRLAAWEKTKKGRQPRKPQMPPAPAFSSRLHSTIYNGMIAPIAGYSAKGAIWYQGESNANDKSAHDYSELLKLLIRDWQKQWDSKLSFYYVQLANFGQTERLGWVPVQDEMRQLLDDPEMEDTHIGMAVINDIGNLTNIHPSNKIDVGQRLARWALHQDYGFRDIIVSGPLYASSEVSGTTMTIHFNHAKGLKTRDGKAPGAFELLDSQGKWLPAEAKIKGDTVVLHNDQIKKPTQARYAWNILAEGANLVNGEDLPTSCFTTK</sequence>
<comment type="caution">
    <text evidence="4">The sequence shown here is derived from an EMBL/GenBank/DDBJ whole genome shotgun (WGS) entry which is preliminary data.</text>
</comment>
<dbReference type="PANTHER" id="PTHR22901:SF0">
    <property type="entry name" value="SIALATE O-ACETYLESTERASE"/>
    <property type="match status" value="1"/>
</dbReference>